<evidence type="ECO:0000259" key="7">
    <source>
        <dbReference type="Pfam" id="PF12704"/>
    </source>
</evidence>
<dbReference type="KEGG" id="mgik:GO620_007750"/>
<name>A0A6I4HYJ3_9SPHI</name>
<dbReference type="GO" id="GO:0005886">
    <property type="term" value="C:plasma membrane"/>
    <property type="evidence" value="ECO:0007669"/>
    <property type="project" value="UniProtKB-SubCell"/>
</dbReference>
<gene>
    <name evidence="8" type="ORF">GO620_007750</name>
</gene>
<dbReference type="PANTHER" id="PTHR30572:SF18">
    <property type="entry name" value="ABC-TYPE MACROLIDE FAMILY EXPORT SYSTEM PERMEASE COMPONENT 2"/>
    <property type="match status" value="1"/>
</dbReference>
<dbReference type="InterPro" id="IPR050250">
    <property type="entry name" value="Macrolide_Exporter_MacB"/>
</dbReference>
<keyword evidence="5" id="KW-0472">Membrane</keyword>
<dbReference type="Proteomes" id="UP000429232">
    <property type="component" value="Chromosome"/>
</dbReference>
<sequence length="784" mass="87333">MLKNYIKIAWRNLLKNKGFTFINITGLAIGMASAALILFWVTNEVSFDRFHEKGDRINVVYNLEKFDGVLHSWNTTPKVLGPTLKSSDPDVEDVARLSECSFLFTVGDKRIIDQGEFTDPGFLTMFTFPLIKGDAKTALNTPTGIVITQRFAQKMFGTDDALGKILKLDSNANFTVSGVMKDLPNNTRFKFNYLLPWSYLKTIKQDDVNWTNNSVKTYVLLKPNVALQTANAHIKYFTRSHSTRKDNQNFLYPASKWRLYNKFLDGIPQGGKIETVQLFALIAGFILLIACINFMNLSTARSEKRAKEVGIRKVAGAPRELLIGQFLAESILISLIAGIFAFAIVFFALPAFNQLTEKELTIPFESATFWLTAVGFVLLTGLIAGSYPAFYLSSFKPVSVLKGTFKAANALVTPRKVLVVMQFTFAITLIICTIIVKNQIQYAQNRDLGYKKDNLAYTVMSGDIEKHYAAIKTDLLASGAVIGVTKTSAPVTQAWSDSWGFEWKGSPPESKLDFDIMNTDGDFVKTMNLKMAEGRDIDPKTYATDSTAMLANEAAIKAMGLKNPVGETVKGQGHTWHIVGIVKDFILQSPYEPVKPMLLLGPKSWFNVMHYKLNPAHSTAENLKKIEHVFSVYNPMYPFDYKFIDEEYAAKFSDEQKVSALATLFASLTIIISCLGLFGLATYMAQNRVKEIGVRKVLGASVANITTLLSTDFMRLVAISFVLATPLAWWGMSTWLAKYPYRTEISIWVFILAAIATTVIAILTVSYQSIKAAIANPVKSLRSE</sequence>
<proteinExistence type="predicted"/>
<keyword evidence="2" id="KW-1003">Cell membrane</keyword>
<evidence type="ECO:0000259" key="6">
    <source>
        <dbReference type="Pfam" id="PF02687"/>
    </source>
</evidence>
<dbReference type="InterPro" id="IPR025857">
    <property type="entry name" value="MacB_PCD"/>
</dbReference>
<evidence type="ECO:0000256" key="1">
    <source>
        <dbReference type="ARBA" id="ARBA00004651"/>
    </source>
</evidence>
<dbReference type="Pfam" id="PF12704">
    <property type="entry name" value="MacB_PCD"/>
    <property type="match status" value="1"/>
</dbReference>
<dbReference type="RefSeq" id="WP_157523971.1">
    <property type="nucleotide sequence ID" value="NZ_CP066775.1"/>
</dbReference>
<accession>A0A6I4HYJ3</accession>
<comment type="subcellular location">
    <subcellularLocation>
        <location evidence="1">Cell membrane</location>
        <topology evidence="1">Multi-pass membrane protein</topology>
    </subcellularLocation>
</comment>
<feature type="domain" description="ABC3 transporter permease C-terminal" evidence="6">
    <location>
        <begin position="281"/>
        <end position="394"/>
    </location>
</feature>
<feature type="domain" description="ABC3 transporter permease C-terminal" evidence="6">
    <location>
        <begin position="664"/>
        <end position="777"/>
    </location>
</feature>
<protein>
    <submittedName>
        <fullName evidence="8">ABC transporter permease</fullName>
    </submittedName>
</protein>
<dbReference type="AlphaFoldDB" id="A0A6I4HYJ3"/>
<reference evidence="8 9" key="1">
    <citation type="submission" date="2020-12" db="EMBL/GenBank/DDBJ databases">
        <title>HMF7856_wgs.fasta genome submission.</title>
        <authorList>
            <person name="Kang H."/>
            <person name="Kim H."/>
            <person name="Joh K."/>
        </authorList>
    </citation>
    <scope>NUCLEOTIDE SEQUENCE [LARGE SCALE GENOMIC DNA]</scope>
    <source>
        <strain evidence="8 9">HMF7856</strain>
    </source>
</reference>
<evidence type="ECO:0000313" key="9">
    <source>
        <dbReference type="Proteomes" id="UP000429232"/>
    </source>
</evidence>
<evidence type="ECO:0000256" key="5">
    <source>
        <dbReference type="ARBA" id="ARBA00023136"/>
    </source>
</evidence>
<evidence type="ECO:0000256" key="2">
    <source>
        <dbReference type="ARBA" id="ARBA00022475"/>
    </source>
</evidence>
<organism evidence="8 9">
    <name type="scientific">Mucilaginibacter ginkgonis</name>
    <dbReference type="NCBI Taxonomy" id="2682091"/>
    <lineage>
        <taxon>Bacteria</taxon>
        <taxon>Pseudomonadati</taxon>
        <taxon>Bacteroidota</taxon>
        <taxon>Sphingobacteriia</taxon>
        <taxon>Sphingobacteriales</taxon>
        <taxon>Sphingobacteriaceae</taxon>
        <taxon>Mucilaginibacter</taxon>
    </lineage>
</organism>
<dbReference type="GO" id="GO:0022857">
    <property type="term" value="F:transmembrane transporter activity"/>
    <property type="evidence" value="ECO:0007669"/>
    <property type="project" value="TreeGrafter"/>
</dbReference>
<evidence type="ECO:0000256" key="3">
    <source>
        <dbReference type="ARBA" id="ARBA00022692"/>
    </source>
</evidence>
<dbReference type="InterPro" id="IPR003838">
    <property type="entry name" value="ABC3_permease_C"/>
</dbReference>
<dbReference type="EMBL" id="CP066775">
    <property type="protein sequence ID" value="QQL51328.1"/>
    <property type="molecule type" value="Genomic_DNA"/>
</dbReference>
<dbReference type="PANTHER" id="PTHR30572">
    <property type="entry name" value="MEMBRANE COMPONENT OF TRANSPORTER-RELATED"/>
    <property type="match status" value="1"/>
</dbReference>
<keyword evidence="4" id="KW-1133">Transmembrane helix</keyword>
<evidence type="ECO:0000313" key="8">
    <source>
        <dbReference type="EMBL" id="QQL51328.1"/>
    </source>
</evidence>
<dbReference type="Pfam" id="PF02687">
    <property type="entry name" value="FtsX"/>
    <property type="match status" value="2"/>
</dbReference>
<feature type="domain" description="MacB-like periplasmic core" evidence="7">
    <location>
        <begin position="20"/>
        <end position="235"/>
    </location>
</feature>
<keyword evidence="3" id="KW-0812">Transmembrane</keyword>
<keyword evidence="9" id="KW-1185">Reference proteome</keyword>
<evidence type="ECO:0000256" key="4">
    <source>
        <dbReference type="ARBA" id="ARBA00022989"/>
    </source>
</evidence>